<dbReference type="Pfam" id="PF12697">
    <property type="entry name" value="Abhydrolase_6"/>
    <property type="match status" value="1"/>
</dbReference>
<comment type="caution">
    <text evidence="2">The sequence shown here is derived from an EMBL/GenBank/DDBJ whole genome shotgun (WGS) entry which is preliminary data.</text>
</comment>
<evidence type="ECO:0000313" key="2">
    <source>
        <dbReference type="EMBL" id="MBB1156950.1"/>
    </source>
</evidence>
<dbReference type="PANTHER" id="PTHR37017">
    <property type="entry name" value="AB HYDROLASE-1 DOMAIN-CONTAINING PROTEIN-RELATED"/>
    <property type="match status" value="1"/>
</dbReference>
<organism evidence="2 3">
    <name type="scientific">Amycolatopsis dendrobii</name>
    <dbReference type="NCBI Taxonomy" id="2760662"/>
    <lineage>
        <taxon>Bacteria</taxon>
        <taxon>Bacillati</taxon>
        <taxon>Actinomycetota</taxon>
        <taxon>Actinomycetes</taxon>
        <taxon>Pseudonocardiales</taxon>
        <taxon>Pseudonocardiaceae</taxon>
        <taxon>Amycolatopsis</taxon>
    </lineage>
</organism>
<evidence type="ECO:0000313" key="3">
    <source>
        <dbReference type="Proteomes" id="UP000526734"/>
    </source>
</evidence>
<dbReference type="InterPro" id="IPR000073">
    <property type="entry name" value="AB_hydrolase_1"/>
</dbReference>
<proteinExistence type="predicted"/>
<dbReference type="AlphaFoldDB" id="A0A7W3W180"/>
<evidence type="ECO:0000259" key="1">
    <source>
        <dbReference type="Pfam" id="PF12697"/>
    </source>
</evidence>
<keyword evidence="3" id="KW-1185">Reference proteome</keyword>
<protein>
    <submittedName>
        <fullName evidence="2">Alpha/beta fold hydrolase</fullName>
    </submittedName>
</protein>
<dbReference type="RefSeq" id="WP_182893833.1">
    <property type="nucleotide sequence ID" value="NZ_JACGZW010000009.1"/>
</dbReference>
<keyword evidence="2" id="KW-0378">Hydrolase</keyword>
<sequence>MTTYVLVHGAWQYGESWDRVRPELETLGHEVHTPTAGGLRPGDSPDVSTDDACRPIIDYILDRDLRDFVLLGHSWGGVLIAKIAEALPDRVRRLVFQSAFVLLDGQTVLDNVPPFFPPALHANAADRGDGTVLLPFEIWRDGFMGDATLELAREVYDRLRPQPFRPFTEPVDLSKFAELPIPKSYLNATEDNGLLQGEWGWHPRMSNRLGYFRLVQMPGGHEVMYTRPKLLAEKIVEAGRD</sequence>
<dbReference type="PANTHER" id="PTHR37017:SF11">
    <property type="entry name" value="ESTERASE_LIPASE_THIOESTERASE DOMAIN-CONTAINING PROTEIN"/>
    <property type="match status" value="1"/>
</dbReference>
<dbReference type="EMBL" id="JACGZW010000009">
    <property type="protein sequence ID" value="MBB1156950.1"/>
    <property type="molecule type" value="Genomic_DNA"/>
</dbReference>
<accession>A0A7W3W180</accession>
<dbReference type="InterPro" id="IPR052897">
    <property type="entry name" value="Sec-Metab_Biosynth_Hydrolase"/>
</dbReference>
<reference evidence="2 3" key="1">
    <citation type="submission" date="2020-08" db="EMBL/GenBank/DDBJ databases">
        <title>Amycolatopsis sp. nov. DR6-1 isolated from Dendrobium heterocarpum.</title>
        <authorList>
            <person name="Tedsree N."/>
            <person name="Kuncharoen N."/>
            <person name="Likhitwitayawuid K."/>
            <person name="Tanasupawat S."/>
        </authorList>
    </citation>
    <scope>NUCLEOTIDE SEQUENCE [LARGE SCALE GENOMIC DNA]</scope>
    <source>
        <strain evidence="2 3">DR6-1</strain>
    </source>
</reference>
<feature type="domain" description="AB hydrolase-1" evidence="1">
    <location>
        <begin position="5"/>
        <end position="233"/>
    </location>
</feature>
<dbReference type="GO" id="GO:0016787">
    <property type="term" value="F:hydrolase activity"/>
    <property type="evidence" value="ECO:0007669"/>
    <property type="project" value="UniProtKB-KW"/>
</dbReference>
<dbReference type="SUPFAM" id="SSF53474">
    <property type="entry name" value="alpha/beta-Hydrolases"/>
    <property type="match status" value="1"/>
</dbReference>
<dbReference type="InterPro" id="IPR029058">
    <property type="entry name" value="AB_hydrolase_fold"/>
</dbReference>
<name>A0A7W3W180_9PSEU</name>
<gene>
    <name evidence="2" type="ORF">H4281_27685</name>
</gene>
<dbReference type="Gene3D" id="3.40.50.1820">
    <property type="entry name" value="alpha/beta hydrolase"/>
    <property type="match status" value="1"/>
</dbReference>
<dbReference type="Proteomes" id="UP000526734">
    <property type="component" value="Unassembled WGS sequence"/>
</dbReference>